<dbReference type="VEuPathDB" id="FungiDB:yc1106_02363"/>
<dbReference type="GO" id="GO:0005829">
    <property type="term" value="C:cytosol"/>
    <property type="evidence" value="ECO:0007669"/>
    <property type="project" value="TreeGrafter"/>
</dbReference>
<dbReference type="Gene3D" id="1.20.58.90">
    <property type="match status" value="1"/>
</dbReference>
<dbReference type="GO" id="GO:0048487">
    <property type="term" value="F:beta-tubulin binding"/>
    <property type="evidence" value="ECO:0007669"/>
    <property type="project" value="InterPro"/>
</dbReference>
<dbReference type="InterPro" id="IPR004226">
    <property type="entry name" value="TBCA"/>
</dbReference>
<name>A0A9Q8Z331_CURCL</name>
<dbReference type="PANTHER" id="PTHR21500">
    <property type="entry name" value="TUBULIN-SPECIFIC CHAPERONE A"/>
    <property type="match status" value="1"/>
</dbReference>
<sequence length="116" mass="12848">MAPPSKLAIATGVVLRLVKEEASYHKEIEQQEARVKKAEANQHEHNGEYTLKQERQALQETKNVLPGMKIKIEQALEKLQEELENNKDAGGEASTEEVTKAKEAIEKGKAALVEAS</sequence>
<dbReference type="InterPro" id="IPR036126">
    <property type="entry name" value="TBCA_sf"/>
</dbReference>
<dbReference type="AlphaFoldDB" id="A0A9Q8Z331"/>
<dbReference type="Proteomes" id="UP001056012">
    <property type="component" value="Chromosome 2"/>
</dbReference>
<keyword evidence="4" id="KW-0175">Coiled coil</keyword>
<keyword evidence="3" id="KW-0206">Cytoskeleton</keyword>
<accession>A0A9Q8Z331</accession>
<dbReference type="Pfam" id="PF02970">
    <property type="entry name" value="TBCA"/>
    <property type="match status" value="1"/>
</dbReference>
<keyword evidence="3" id="KW-0493">Microtubule</keyword>
<dbReference type="GO" id="GO:0007023">
    <property type="term" value="P:post-chaperonin tubulin folding pathway"/>
    <property type="evidence" value="ECO:0007669"/>
    <property type="project" value="UniProtKB-UniRule"/>
</dbReference>
<evidence type="ECO:0000256" key="4">
    <source>
        <dbReference type="SAM" id="Coils"/>
    </source>
</evidence>
<gene>
    <name evidence="5" type="ORF">yc1106_02363</name>
</gene>
<dbReference type="PANTHER" id="PTHR21500:SF0">
    <property type="entry name" value="TUBULIN-SPECIFIC CHAPERONE A"/>
    <property type="match status" value="1"/>
</dbReference>
<comment type="similarity">
    <text evidence="1 3">Belongs to the TBCA family.</text>
</comment>
<evidence type="ECO:0000256" key="3">
    <source>
        <dbReference type="RuleBase" id="RU364030"/>
    </source>
</evidence>
<keyword evidence="2 3" id="KW-0143">Chaperone</keyword>
<evidence type="ECO:0000313" key="5">
    <source>
        <dbReference type="EMBL" id="USP75089.1"/>
    </source>
</evidence>
<protein>
    <recommendedName>
        <fullName evidence="3">Tubulin-specific chaperone A</fullName>
    </recommendedName>
</protein>
<proteinExistence type="inferred from homology"/>
<keyword evidence="6" id="KW-1185">Reference proteome</keyword>
<dbReference type="GO" id="GO:0007021">
    <property type="term" value="P:tubulin complex assembly"/>
    <property type="evidence" value="ECO:0007669"/>
    <property type="project" value="UniProtKB-UniRule"/>
</dbReference>
<reference evidence="5" key="1">
    <citation type="submission" date="2021-12" db="EMBL/GenBank/DDBJ databases">
        <title>Curvularia clavata genome.</title>
        <authorList>
            <person name="Cao Y."/>
        </authorList>
    </citation>
    <scope>NUCLEOTIDE SEQUENCE</scope>
    <source>
        <strain evidence="5">Yc1106</strain>
    </source>
</reference>
<dbReference type="EMBL" id="CP089275">
    <property type="protein sequence ID" value="USP75089.1"/>
    <property type="molecule type" value="Genomic_DNA"/>
</dbReference>
<dbReference type="SUPFAM" id="SSF46988">
    <property type="entry name" value="Tubulin chaperone cofactor A"/>
    <property type="match status" value="1"/>
</dbReference>
<evidence type="ECO:0000256" key="1">
    <source>
        <dbReference type="ARBA" id="ARBA00006806"/>
    </source>
</evidence>
<comment type="subunit">
    <text evidence="3">Supercomplex made of cofactors A to E. Cofactors A and D function by capturing and stabilizing tubulin in a quasi-native conformation. Cofactor E binds to the cofactor D-tubulin complex; interaction with cofactor C then causes the release of tubulin polypeptides that are committed to the native state.</text>
</comment>
<feature type="coiled-coil region" evidence="4">
    <location>
        <begin position="21"/>
        <end position="96"/>
    </location>
</feature>
<evidence type="ECO:0000256" key="2">
    <source>
        <dbReference type="ARBA" id="ARBA00023186"/>
    </source>
</evidence>
<dbReference type="GO" id="GO:0005874">
    <property type="term" value="C:microtubule"/>
    <property type="evidence" value="ECO:0007669"/>
    <property type="project" value="UniProtKB-KW"/>
</dbReference>
<comment type="subcellular location">
    <subcellularLocation>
        <location evidence="3">Cytoplasm</location>
        <location evidence="3">Cytoskeleton</location>
    </subcellularLocation>
</comment>
<dbReference type="OrthoDB" id="296187at2759"/>
<keyword evidence="3" id="KW-0963">Cytoplasm</keyword>
<evidence type="ECO:0000313" key="6">
    <source>
        <dbReference type="Proteomes" id="UP001056012"/>
    </source>
</evidence>
<organism evidence="5 6">
    <name type="scientific">Curvularia clavata</name>
    <dbReference type="NCBI Taxonomy" id="95742"/>
    <lineage>
        <taxon>Eukaryota</taxon>
        <taxon>Fungi</taxon>
        <taxon>Dikarya</taxon>
        <taxon>Ascomycota</taxon>
        <taxon>Pezizomycotina</taxon>
        <taxon>Dothideomycetes</taxon>
        <taxon>Pleosporomycetidae</taxon>
        <taxon>Pleosporales</taxon>
        <taxon>Pleosporineae</taxon>
        <taxon>Pleosporaceae</taxon>
        <taxon>Curvularia</taxon>
    </lineage>
</organism>